<sequence>MLNIIKLKIKNTYKNFSGNSKYSNYIYKESGPMIRNWKNSIYVYNKKNITLISEINEISINLIKNYFNAYYSKTKNFFRTRLIYKKYLTSKHRIFFSDAQLKHTNDLVNITIYFYDPKIRLYLSELRKKKYFIKKKNKLNLLKMIGKYFILKQRKITKNILLNNFDKCNFKNLKLFTNLYYNLFLNKTFKIAKLYLYILQLIYINKSKFRNNYLQGLVNIIKKLYKKNVQFNFVNIKYYFFNSQIITQRFVLDIQKNRKYLNKSLKKIIKNIPLEKKSLLILYPNNKYIFNWNFIKDNYNKLDITNDILYDILLKNKSKSNNLKKTIFDDIKYKKVAGIKLQANGRLTRRFTAARSLTKNKIKGSIANINSSFYGNSSNLLRGKFRSNIDYTNLNNNSALGSFGIKGWLSGY</sequence>
<dbReference type="GO" id="GO:0003735">
    <property type="term" value="F:structural constituent of ribosome"/>
    <property type="evidence" value="ECO:0007669"/>
    <property type="project" value="InterPro"/>
</dbReference>
<dbReference type="GO" id="GO:0005739">
    <property type="term" value="C:mitochondrion"/>
    <property type="evidence" value="ECO:0007669"/>
    <property type="project" value="UniProtKB-SubCell"/>
</dbReference>
<dbReference type="InterPro" id="IPR007980">
    <property type="entry name" value="Ribosomal_uS3m_fun"/>
</dbReference>
<comment type="subcellular location">
    <subcellularLocation>
        <location evidence="1">Mitochondrion</location>
    </subcellularLocation>
</comment>
<comment type="similarity">
    <text evidence="2">Belongs to the universal ribosomal protein uS3 family.</text>
</comment>
<dbReference type="Pfam" id="PF05316">
    <property type="entry name" value="VAR1"/>
    <property type="match status" value="1"/>
</dbReference>
<evidence type="ECO:0000256" key="1">
    <source>
        <dbReference type="ARBA" id="ARBA00004173"/>
    </source>
</evidence>
<dbReference type="AlphaFoldDB" id="A0AA50Q8F9"/>
<keyword evidence="5" id="KW-0687">Ribonucleoprotein</keyword>
<dbReference type="EMBL" id="OR345372">
    <property type="protein sequence ID" value="WMB97518.1"/>
    <property type="molecule type" value="Genomic_DNA"/>
</dbReference>
<evidence type="ECO:0000256" key="3">
    <source>
        <dbReference type="ARBA" id="ARBA00022980"/>
    </source>
</evidence>
<geneLocation type="mitochondrion" evidence="7"/>
<name>A0AA50Q8F9_9EURO</name>
<evidence type="ECO:0000256" key="5">
    <source>
        <dbReference type="ARBA" id="ARBA00023274"/>
    </source>
</evidence>
<keyword evidence="4 7" id="KW-0496">Mitochondrion</keyword>
<dbReference type="InterPro" id="IPR036419">
    <property type="entry name" value="Ribosomal_S3_C_sf"/>
</dbReference>
<dbReference type="Gene3D" id="3.30.1140.32">
    <property type="entry name" value="Ribosomal protein S3, C-terminal domain"/>
    <property type="match status" value="1"/>
</dbReference>
<evidence type="ECO:0000256" key="6">
    <source>
        <dbReference type="ARBA" id="ARBA00035157"/>
    </source>
</evidence>
<dbReference type="GO" id="GO:0005840">
    <property type="term" value="C:ribosome"/>
    <property type="evidence" value="ECO:0007669"/>
    <property type="project" value="UniProtKB-KW"/>
</dbReference>
<accession>A0AA50Q8F9</accession>
<organism evidence="7">
    <name type="scientific">Histoplasma sp</name>
    <dbReference type="NCBI Taxonomy" id="2040815"/>
    <lineage>
        <taxon>Eukaryota</taxon>
        <taxon>Fungi</taxon>
        <taxon>Dikarya</taxon>
        <taxon>Ascomycota</taxon>
        <taxon>Pezizomycotina</taxon>
        <taxon>Eurotiomycetes</taxon>
        <taxon>Eurotiomycetidae</taxon>
        <taxon>Onygenales</taxon>
        <taxon>Ajellomycetaceae</taxon>
        <taxon>Histoplasma</taxon>
    </lineage>
</organism>
<evidence type="ECO:0000256" key="2">
    <source>
        <dbReference type="ARBA" id="ARBA00010761"/>
    </source>
</evidence>
<keyword evidence="3 7" id="KW-0689">Ribosomal protein</keyword>
<evidence type="ECO:0000313" key="7">
    <source>
        <dbReference type="EMBL" id="WMB97518.1"/>
    </source>
</evidence>
<evidence type="ECO:0000256" key="4">
    <source>
        <dbReference type="ARBA" id="ARBA00023128"/>
    </source>
</evidence>
<protein>
    <recommendedName>
        <fullName evidence="6">Small ribosomal subunit protein uS3m</fullName>
    </recommendedName>
</protein>
<proteinExistence type="inferred from homology"/>
<dbReference type="GO" id="GO:1990904">
    <property type="term" value="C:ribonucleoprotein complex"/>
    <property type="evidence" value="ECO:0007669"/>
    <property type="project" value="UniProtKB-KW"/>
</dbReference>
<reference evidence="7" key="1">
    <citation type="submission" date="2023-07" db="EMBL/GenBank/DDBJ databases">
        <title>New applications for underutilized public sequencing data: a case study obtaining 31 new mitogenomes for the fungal order Onygenales.</title>
        <authorList>
            <person name="Corvalan l.C.J."/>
            <person name="Romao H.A.A."/>
            <person name="Moreira T.R."/>
            <person name="Bailao A.M."/>
            <person name="Borges C.L."/>
            <person name="Dias R.O."/>
            <person name="Nunes R."/>
        </authorList>
    </citation>
    <scope>NUCLEOTIDE SEQUENCE</scope>
    <source>
        <strain evidence="7">H1</strain>
    </source>
</reference>
<gene>
    <name evidence="7" type="primary">rps5</name>
</gene>
<dbReference type="GO" id="GO:0006412">
    <property type="term" value="P:translation"/>
    <property type="evidence" value="ECO:0007669"/>
    <property type="project" value="InterPro"/>
</dbReference>